<evidence type="ECO:0008006" key="4">
    <source>
        <dbReference type="Google" id="ProtNLM"/>
    </source>
</evidence>
<reference evidence="2 3" key="1">
    <citation type="journal article" date="2016" name="Nat. Commun.">
        <title>Thousands of microbial genomes shed light on interconnected biogeochemical processes in an aquifer system.</title>
        <authorList>
            <person name="Anantharaman K."/>
            <person name="Brown C.T."/>
            <person name="Hug L.A."/>
            <person name="Sharon I."/>
            <person name="Castelle C.J."/>
            <person name="Probst A.J."/>
            <person name="Thomas B.C."/>
            <person name="Singh A."/>
            <person name="Wilkins M.J."/>
            <person name="Karaoz U."/>
            <person name="Brodie E.L."/>
            <person name="Williams K.H."/>
            <person name="Hubbard S.S."/>
            <person name="Banfield J.F."/>
        </authorList>
    </citation>
    <scope>NUCLEOTIDE SEQUENCE [LARGE SCALE GENOMIC DNA]</scope>
</reference>
<dbReference type="EMBL" id="MHWA01000004">
    <property type="protein sequence ID" value="OHB02337.1"/>
    <property type="molecule type" value="Genomic_DNA"/>
</dbReference>
<proteinExistence type="predicted"/>
<accession>A0A1G2TYI1</accession>
<sequence length="173" mass="20097">MDSTNGEVKTKKTQRFLTILFFVLLMLWAYVAFSGGSNPSSSLPSDNKYVANKYSTSVYFNQVIGVYEDVTNSMEARNLLQSYQQYWTNKDVTELAKHTLIIEKSYERVKAIVPPEDLILIHQEVLQAFELFRDSMPIYRRAIDKHDSKLYDQSMNMILEASDKLDKIVDKFE</sequence>
<feature type="transmembrane region" description="Helical" evidence="1">
    <location>
        <begin position="16"/>
        <end position="33"/>
    </location>
</feature>
<dbReference type="AlphaFoldDB" id="A0A1G2TYI1"/>
<gene>
    <name evidence="2" type="ORF">A3A90_00890</name>
</gene>
<comment type="caution">
    <text evidence="2">The sequence shown here is derived from an EMBL/GenBank/DDBJ whole genome shotgun (WGS) entry which is preliminary data.</text>
</comment>
<dbReference type="Proteomes" id="UP000178404">
    <property type="component" value="Unassembled WGS sequence"/>
</dbReference>
<keyword evidence="1" id="KW-0472">Membrane</keyword>
<evidence type="ECO:0000313" key="2">
    <source>
        <dbReference type="EMBL" id="OHB02337.1"/>
    </source>
</evidence>
<organism evidence="2 3">
    <name type="scientific">Candidatus Zambryskibacteria bacterium RIFCSPLOWO2_01_FULL_35_19</name>
    <dbReference type="NCBI Taxonomy" id="1802757"/>
    <lineage>
        <taxon>Bacteria</taxon>
        <taxon>Candidatus Zambryskiibacteriota</taxon>
    </lineage>
</organism>
<evidence type="ECO:0000313" key="3">
    <source>
        <dbReference type="Proteomes" id="UP000178404"/>
    </source>
</evidence>
<keyword evidence="1" id="KW-1133">Transmembrane helix</keyword>
<protein>
    <recommendedName>
        <fullName evidence="4">DUF5667 domain-containing protein</fullName>
    </recommendedName>
</protein>
<evidence type="ECO:0000256" key="1">
    <source>
        <dbReference type="SAM" id="Phobius"/>
    </source>
</evidence>
<keyword evidence="1" id="KW-0812">Transmembrane</keyword>
<name>A0A1G2TYI1_9BACT</name>